<dbReference type="InterPro" id="IPR021054">
    <property type="entry name" value="Cell_wall_mannoprotein_1"/>
</dbReference>
<dbReference type="OrthoDB" id="3485059at2759"/>
<evidence type="ECO:0008006" key="3">
    <source>
        <dbReference type="Google" id="ProtNLM"/>
    </source>
</evidence>
<dbReference type="PANTHER" id="PTHR38123:SF1">
    <property type="entry name" value="HYDROPHOBIC SURFACE BINDING PROTEIN"/>
    <property type="match status" value="1"/>
</dbReference>
<accession>A0A8H8CGN5</accession>
<dbReference type="PANTHER" id="PTHR38123">
    <property type="entry name" value="CELL WALL SERINE-THREONINE-RICH GALACTOMANNOPROTEIN MP1 (AFU_ORTHOLOGUE AFUA_4G03240)"/>
    <property type="match status" value="1"/>
</dbReference>
<feature type="signal peptide" evidence="1">
    <location>
        <begin position="1"/>
        <end position="19"/>
    </location>
</feature>
<dbReference type="Pfam" id="PF12296">
    <property type="entry name" value="HsbA"/>
    <property type="match status" value="1"/>
</dbReference>
<keyword evidence="1" id="KW-0732">Signal</keyword>
<name>A0A8H8CGN5_PSICU</name>
<dbReference type="Gene3D" id="1.20.1280.140">
    <property type="match status" value="1"/>
</dbReference>
<comment type="caution">
    <text evidence="2">The sequence shown here is derived from an EMBL/GenBank/DDBJ whole genome shotgun (WGS) entry which is preliminary data.</text>
</comment>
<protein>
    <recommendedName>
        <fullName evidence="3">Hydrophobic surface binding protein</fullName>
    </recommendedName>
</protein>
<dbReference type="EMBL" id="JAFIQS010000011">
    <property type="protein sequence ID" value="KAG5164871.1"/>
    <property type="molecule type" value="Genomic_DNA"/>
</dbReference>
<feature type="chain" id="PRO_5034741127" description="Hydrophobic surface binding protein" evidence="1">
    <location>
        <begin position="20"/>
        <end position="181"/>
    </location>
</feature>
<sequence length="181" mass="18482">MKFQSSFFILTSLLSVGFATTTADVKADIATITSQAKALQAAIMAFPNNGGSLITALAMHTDAVNLGSAIDKATSDVNAVTPKPFAEADGSAILAAVQKLEPIITNTVNQIVSKKAAFQALPLPNGSIPALVKQDLVDLNSKASRFEAALTKSASPNHVAAATAIKASLDAAVARAIAAYS</sequence>
<proteinExistence type="predicted"/>
<dbReference type="AlphaFoldDB" id="A0A8H8CGN5"/>
<gene>
    <name evidence="2" type="ORF">JR316_010517</name>
</gene>
<reference evidence="2" key="1">
    <citation type="submission" date="2021-02" db="EMBL/GenBank/DDBJ databases">
        <title>Psilocybe cubensis genome.</title>
        <authorList>
            <person name="Mckernan K.J."/>
            <person name="Crawford S."/>
            <person name="Trippe A."/>
            <person name="Kane L.T."/>
            <person name="Mclaughlin S."/>
        </authorList>
    </citation>
    <scope>NUCLEOTIDE SEQUENCE [LARGE SCALE GENOMIC DNA]</scope>
    <source>
        <strain evidence="2">MGC-MH-2018</strain>
    </source>
</reference>
<evidence type="ECO:0000256" key="1">
    <source>
        <dbReference type="SAM" id="SignalP"/>
    </source>
</evidence>
<evidence type="ECO:0000313" key="2">
    <source>
        <dbReference type="EMBL" id="KAG5164871.1"/>
    </source>
</evidence>
<organism evidence="2">
    <name type="scientific">Psilocybe cubensis</name>
    <name type="common">Psychedelic mushroom</name>
    <name type="synonym">Stropharia cubensis</name>
    <dbReference type="NCBI Taxonomy" id="181762"/>
    <lineage>
        <taxon>Eukaryota</taxon>
        <taxon>Fungi</taxon>
        <taxon>Dikarya</taxon>
        <taxon>Basidiomycota</taxon>
        <taxon>Agaricomycotina</taxon>
        <taxon>Agaricomycetes</taxon>
        <taxon>Agaricomycetidae</taxon>
        <taxon>Agaricales</taxon>
        <taxon>Agaricineae</taxon>
        <taxon>Strophariaceae</taxon>
        <taxon>Psilocybe</taxon>
    </lineage>
</organism>
<dbReference type="GO" id="GO:0005576">
    <property type="term" value="C:extracellular region"/>
    <property type="evidence" value="ECO:0007669"/>
    <property type="project" value="TreeGrafter"/>
</dbReference>